<sequence>VYFIVRRLTLKDCAPLLEKVLARVDGWAIKIVWVNAYSFIGRFILQLPISQANSSSQKNLLGLRSIANKLFQVRRWLVQWKKSLVSKVWQRDKAKGRK</sequence>
<dbReference type="EMBL" id="JABFAD010000010">
    <property type="protein sequence ID" value="MBA0810622.1"/>
    <property type="molecule type" value="Genomic_DNA"/>
</dbReference>
<reference evidence="1 2" key="1">
    <citation type="journal article" date="2019" name="Genome Biol. Evol.">
        <title>Insights into the evolution of the New World diploid cottons (Gossypium, subgenus Houzingenia) based on genome sequencing.</title>
        <authorList>
            <person name="Grover C.E."/>
            <person name="Arick M.A. 2nd"/>
            <person name="Thrash A."/>
            <person name="Conover J.L."/>
            <person name="Sanders W.S."/>
            <person name="Peterson D.G."/>
            <person name="Frelichowski J.E."/>
            <person name="Scheffler J.A."/>
            <person name="Scheffler B.E."/>
            <person name="Wendel J.F."/>
        </authorList>
    </citation>
    <scope>NUCLEOTIDE SEQUENCE [LARGE SCALE GENOMIC DNA]</scope>
    <source>
        <strain evidence="1">0</strain>
        <tissue evidence="1">Leaf</tissue>
    </source>
</reference>
<dbReference type="AlphaFoldDB" id="A0A7J9HLD9"/>
<evidence type="ECO:0000313" key="2">
    <source>
        <dbReference type="Proteomes" id="UP000593560"/>
    </source>
</evidence>
<feature type="non-terminal residue" evidence="1">
    <location>
        <position position="98"/>
    </location>
</feature>
<comment type="caution">
    <text evidence="1">The sequence shown here is derived from an EMBL/GenBank/DDBJ whole genome shotgun (WGS) entry which is preliminary data.</text>
</comment>
<organism evidence="1 2">
    <name type="scientific">Gossypium harknessii</name>
    <dbReference type="NCBI Taxonomy" id="34285"/>
    <lineage>
        <taxon>Eukaryota</taxon>
        <taxon>Viridiplantae</taxon>
        <taxon>Streptophyta</taxon>
        <taxon>Embryophyta</taxon>
        <taxon>Tracheophyta</taxon>
        <taxon>Spermatophyta</taxon>
        <taxon>Magnoliopsida</taxon>
        <taxon>eudicotyledons</taxon>
        <taxon>Gunneridae</taxon>
        <taxon>Pentapetalae</taxon>
        <taxon>rosids</taxon>
        <taxon>malvids</taxon>
        <taxon>Malvales</taxon>
        <taxon>Malvaceae</taxon>
        <taxon>Malvoideae</taxon>
        <taxon>Gossypium</taxon>
    </lineage>
</organism>
<dbReference type="Proteomes" id="UP000593560">
    <property type="component" value="Unassembled WGS sequence"/>
</dbReference>
<evidence type="ECO:0000313" key="1">
    <source>
        <dbReference type="EMBL" id="MBA0810622.1"/>
    </source>
</evidence>
<gene>
    <name evidence="1" type="ORF">Gohar_002594</name>
</gene>
<keyword evidence="2" id="KW-1185">Reference proteome</keyword>
<accession>A0A7J9HLD9</accession>
<name>A0A7J9HLD9_9ROSI</name>
<proteinExistence type="predicted"/>
<feature type="non-terminal residue" evidence="1">
    <location>
        <position position="1"/>
    </location>
</feature>
<protein>
    <submittedName>
        <fullName evidence="1">Uncharacterized protein</fullName>
    </submittedName>
</protein>